<evidence type="ECO:0000256" key="1">
    <source>
        <dbReference type="ARBA" id="ARBA00022679"/>
    </source>
</evidence>
<reference evidence="4 5" key="1">
    <citation type="journal article" date="2016" name="Front. Microbiol.">
        <title>Comparative Genomics Analysis of Streptomyces Species Reveals Their Adaptation to the Marine Environment and Their Diversity at the Genomic Level.</title>
        <authorList>
            <person name="Tian X."/>
            <person name="Zhang Z."/>
            <person name="Yang T."/>
            <person name="Chen M."/>
            <person name="Li J."/>
            <person name="Chen F."/>
            <person name="Yang J."/>
            <person name="Li W."/>
            <person name="Zhang B."/>
            <person name="Zhang Z."/>
            <person name="Wu J."/>
            <person name="Zhang C."/>
            <person name="Long L."/>
            <person name="Xiao J."/>
        </authorList>
    </citation>
    <scope>NUCLEOTIDE SEQUENCE [LARGE SCALE GENOMIC DNA]</scope>
    <source>
        <strain evidence="4 5">SCSIO 10429</strain>
    </source>
</reference>
<comment type="caution">
    <text evidence="4">The sequence shown here is derived from an EMBL/GenBank/DDBJ whole genome shotgun (WGS) entry which is preliminary data.</text>
</comment>
<dbReference type="Proteomes" id="UP000176005">
    <property type="component" value="Unassembled WGS sequence"/>
</dbReference>
<evidence type="ECO:0000259" key="3">
    <source>
        <dbReference type="PROSITE" id="PS51186"/>
    </source>
</evidence>
<dbReference type="GO" id="GO:0016747">
    <property type="term" value="F:acyltransferase activity, transferring groups other than amino-acyl groups"/>
    <property type="evidence" value="ECO:0007669"/>
    <property type="project" value="InterPro"/>
</dbReference>
<dbReference type="InterPro" id="IPR016181">
    <property type="entry name" value="Acyl_CoA_acyltransferase"/>
</dbReference>
<dbReference type="Gene3D" id="3.40.630.30">
    <property type="match status" value="1"/>
</dbReference>
<dbReference type="PROSITE" id="PS51186">
    <property type="entry name" value="GNAT"/>
    <property type="match status" value="1"/>
</dbReference>
<proteinExistence type="predicted"/>
<dbReference type="AlphaFoldDB" id="A0A1E7L4L8"/>
<dbReference type="CDD" id="cd04301">
    <property type="entry name" value="NAT_SF"/>
    <property type="match status" value="1"/>
</dbReference>
<evidence type="ECO:0000256" key="2">
    <source>
        <dbReference type="ARBA" id="ARBA00023315"/>
    </source>
</evidence>
<accession>A0A1E7L4L8</accession>
<keyword evidence="2" id="KW-0012">Acyltransferase</keyword>
<protein>
    <submittedName>
        <fullName evidence="4">Acetyltransferase</fullName>
    </submittedName>
</protein>
<keyword evidence="1 4" id="KW-0808">Transferase</keyword>
<dbReference type="PATRIC" id="fig|518642.10.peg.2922"/>
<gene>
    <name evidence="4" type="ORF">AN218_14435</name>
</gene>
<dbReference type="SUPFAM" id="SSF55729">
    <property type="entry name" value="Acyl-CoA N-acyltransferases (Nat)"/>
    <property type="match status" value="1"/>
</dbReference>
<dbReference type="PANTHER" id="PTHR43877">
    <property type="entry name" value="AMINOALKYLPHOSPHONATE N-ACETYLTRANSFERASE-RELATED-RELATED"/>
    <property type="match status" value="1"/>
</dbReference>
<name>A0A1E7L4L8_9ACTN</name>
<dbReference type="InterPro" id="IPR050832">
    <property type="entry name" value="Bact_Acetyltransf"/>
</dbReference>
<keyword evidence="5" id="KW-1185">Reference proteome</keyword>
<dbReference type="EMBL" id="LJGW01000248">
    <property type="protein sequence ID" value="OEV11137.1"/>
    <property type="molecule type" value="Genomic_DNA"/>
</dbReference>
<feature type="domain" description="N-acetyltransferase" evidence="3">
    <location>
        <begin position="5"/>
        <end position="162"/>
    </location>
</feature>
<evidence type="ECO:0000313" key="4">
    <source>
        <dbReference type="EMBL" id="OEV11137.1"/>
    </source>
</evidence>
<evidence type="ECO:0000313" key="5">
    <source>
        <dbReference type="Proteomes" id="UP000176005"/>
    </source>
</evidence>
<dbReference type="InterPro" id="IPR000182">
    <property type="entry name" value="GNAT_dom"/>
</dbReference>
<sequence length="162" mass="18034">MDGTVALRTARPEHLPVVAELRWRWWQETGRVPAVSQGEFVRRFVDWARQNADSHRCTVLLRGGTVIGMAWLAITHRVPHPGAVERSSGDVQCVYVVPEERRAGLGGRLIAAVLAQARELGIERLVVHSSDRAIPAYERSGFAVSERLLQNDISRPREAGLP</sequence>
<dbReference type="Pfam" id="PF00583">
    <property type="entry name" value="Acetyltransf_1"/>
    <property type="match status" value="1"/>
</dbReference>
<organism evidence="4 5">
    <name type="scientific">Streptomyces nanshensis</name>
    <dbReference type="NCBI Taxonomy" id="518642"/>
    <lineage>
        <taxon>Bacteria</taxon>
        <taxon>Bacillati</taxon>
        <taxon>Actinomycetota</taxon>
        <taxon>Actinomycetes</taxon>
        <taxon>Kitasatosporales</taxon>
        <taxon>Streptomycetaceae</taxon>
        <taxon>Streptomyces</taxon>
    </lineage>
</organism>